<name>A0A0L7KYZ0_OPEBR</name>
<gene>
    <name evidence="2" type="ORF">OBRU01_18393</name>
</gene>
<dbReference type="AlphaFoldDB" id="A0A0L7KYZ0"/>
<sequence>MYPMSLNCLQEKEPSSTLNNFDFGDNIELNSSINSNANSSHTVELNPNVVSADSEIDNTMISDADDEHYVTGSENEAGSQCSPISDALSERLTSSHLAAPQGEADSTPEPLPSCSTDRPVRTTRSKPPLSQEKEPSSTLNNFDFGDNIELNSSTNSNANSSHTVELNPNVVSADSEIDNTMISDADDEHYCTGSENEAGSQCSPISDALSERLTSPHLAAPQGEADSTPEPLPSCSTDRPVRTTRSKPPL</sequence>
<dbReference type="EMBL" id="JTDY01004260">
    <property type="protein sequence ID" value="KOB68370.1"/>
    <property type="molecule type" value="Genomic_DNA"/>
</dbReference>
<feature type="region of interest" description="Disordered" evidence="1">
    <location>
        <begin position="98"/>
        <end position="163"/>
    </location>
</feature>
<evidence type="ECO:0000313" key="3">
    <source>
        <dbReference type="Proteomes" id="UP000037510"/>
    </source>
</evidence>
<evidence type="ECO:0000313" key="2">
    <source>
        <dbReference type="EMBL" id="KOB68370.1"/>
    </source>
</evidence>
<comment type="caution">
    <text evidence="2">The sequence shown here is derived from an EMBL/GenBank/DDBJ whole genome shotgun (WGS) entry which is preliminary data.</text>
</comment>
<evidence type="ECO:0000256" key="1">
    <source>
        <dbReference type="SAM" id="MobiDB-lite"/>
    </source>
</evidence>
<feature type="compositionally biased region" description="Polar residues" evidence="1">
    <location>
        <begin position="193"/>
        <end position="204"/>
    </location>
</feature>
<dbReference type="Proteomes" id="UP000037510">
    <property type="component" value="Unassembled WGS sequence"/>
</dbReference>
<accession>A0A0L7KYZ0</accession>
<feature type="compositionally biased region" description="Low complexity" evidence="1">
    <location>
        <begin position="151"/>
        <end position="161"/>
    </location>
</feature>
<keyword evidence="3" id="KW-1185">Reference proteome</keyword>
<proteinExistence type="predicted"/>
<feature type="non-terminal residue" evidence="2">
    <location>
        <position position="250"/>
    </location>
</feature>
<feature type="region of interest" description="Disordered" evidence="1">
    <location>
        <begin position="191"/>
        <end position="250"/>
    </location>
</feature>
<protein>
    <submittedName>
        <fullName evidence="2">Uncharacterized protein</fullName>
    </submittedName>
</protein>
<organism evidence="2 3">
    <name type="scientific">Operophtera brumata</name>
    <name type="common">Winter moth</name>
    <name type="synonym">Phalaena brumata</name>
    <dbReference type="NCBI Taxonomy" id="104452"/>
    <lineage>
        <taxon>Eukaryota</taxon>
        <taxon>Metazoa</taxon>
        <taxon>Ecdysozoa</taxon>
        <taxon>Arthropoda</taxon>
        <taxon>Hexapoda</taxon>
        <taxon>Insecta</taxon>
        <taxon>Pterygota</taxon>
        <taxon>Neoptera</taxon>
        <taxon>Endopterygota</taxon>
        <taxon>Lepidoptera</taxon>
        <taxon>Glossata</taxon>
        <taxon>Ditrysia</taxon>
        <taxon>Geometroidea</taxon>
        <taxon>Geometridae</taxon>
        <taxon>Larentiinae</taxon>
        <taxon>Operophtera</taxon>
    </lineage>
</organism>
<reference evidence="2 3" key="1">
    <citation type="journal article" date="2015" name="Genome Biol. Evol.">
        <title>The genome of winter moth (Operophtera brumata) provides a genomic perspective on sexual dimorphism and phenology.</title>
        <authorList>
            <person name="Derks M.F."/>
            <person name="Smit S."/>
            <person name="Salis L."/>
            <person name="Schijlen E."/>
            <person name="Bossers A."/>
            <person name="Mateman C."/>
            <person name="Pijl A.S."/>
            <person name="de Ridder D."/>
            <person name="Groenen M.A."/>
            <person name="Visser M.E."/>
            <person name="Megens H.J."/>
        </authorList>
    </citation>
    <scope>NUCLEOTIDE SEQUENCE [LARGE SCALE GENOMIC DNA]</scope>
    <source>
        <strain evidence="2">WM2013NL</strain>
        <tissue evidence="2">Head and thorax</tissue>
    </source>
</reference>